<dbReference type="Gene3D" id="2.60.120.310">
    <property type="entry name" value="Copper type II, ascorbate-dependent monooxygenase, N-terminal domain"/>
    <property type="match status" value="1"/>
</dbReference>
<feature type="domain" description="Copper type II ascorbate-dependent monooxygenase C-terminal" evidence="3">
    <location>
        <begin position="330"/>
        <end position="407"/>
    </location>
</feature>
<feature type="region of interest" description="Disordered" evidence="2">
    <location>
        <begin position="8"/>
        <end position="27"/>
    </location>
</feature>
<dbReference type="InterPro" id="IPR014784">
    <property type="entry name" value="Cu2_ascorb_mOase-like_C"/>
</dbReference>
<dbReference type="GO" id="GO:0005507">
    <property type="term" value="F:copper ion binding"/>
    <property type="evidence" value="ECO:0007669"/>
    <property type="project" value="InterPro"/>
</dbReference>
<keyword evidence="1" id="KW-1015">Disulfide bond</keyword>
<evidence type="ECO:0000313" key="4">
    <source>
        <dbReference type="EMBL" id="KIG11804.1"/>
    </source>
</evidence>
<protein>
    <recommendedName>
        <fullName evidence="3">Copper type II ascorbate-dependent monooxygenase C-terminal domain-containing protein</fullName>
    </recommendedName>
</protein>
<dbReference type="Pfam" id="PF03712">
    <property type="entry name" value="Cu2_monoox_C"/>
    <property type="match status" value="1"/>
</dbReference>
<dbReference type="Gene3D" id="2.60.120.230">
    <property type="match status" value="1"/>
</dbReference>
<comment type="caution">
    <text evidence="4">The sequence shown here is derived from an EMBL/GenBank/DDBJ whole genome shotgun (WGS) entry which is preliminary data.</text>
</comment>
<proteinExistence type="predicted"/>
<dbReference type="PANTHER" id="PTHR10157:SF23">
    <property type="entry name" value="MOXD1 HOMOLOG 1"/>
    <property type="match status" value="1"/>
</dbReference>
<sequence>MVLLVTLGACEQPPDSDTSGQDDAATERPNWHEDVAPLIHARCVGCHRDGGVGPFALDTYASAAPWADLVETATTSMQMPPWGAQETEACHPRHAWENDPRLNQAELELLADWAALGAPEGDPAQAAPLPAPTDRDLADPSDIFELPAPIEVPAGVDSFACVSIDPGLDDEVWITGVQLIPDNEQVVHHVLIMLDATGASAGIAGVDGTYPCEELHLGTMLGSYFPGSAPTRLPEGAGVPFPAGARIVLAFHYHPTTAGSGVDQSSLAVRWTAEAPDYDALISTLGNATSAAGGLLPGPNDPQGEPAFHVPAGAKNHTETMQLAVPPGLPDGTRLFMLGPHMHDVGTEIRMTHARDGDEQCMIHDPAWNPDWQSVYAIEGAIEELPTLIEGDVLTMQCTYDNSLDNPRVVEALAGYGLDSPITVTMGSAALDEMCMFVYGLAVPR</sequence>
<dbReference type="AlphaFoldDB" id="A0A0C1Z2T3"/>
<dbReference type="Proteomes" id="UP000031599">
    <property type="component" value="Unassembled WGS sequence"/>
</dbReference>
<evidence type="ECO:0000313" key="5">
    <source>
        <dbReference type="Proteomes" id="UP000031599"/>
    </source>
</evidence>
<name>A0A0C1Z2T3_9BACT</name>
<feature type="region of interest" description="Disordered" evidence="2">
    <location>
        <begin position="118"/>
        <end position="140"/>
    </location>
</feature>
<reference evidence="4 5" key="1">
    <citation type="submission" date="2014-12" db="EMBL/GenBank/DDBJ databases">
        <title>Genome assembly of Enhygromyxa salina DSM 15201.</title>
        <authorList>
            <person name="Sharma G."/>
            <person name="Subramanian S."/>
        </authorList>
    </citation>
    <scope>NUCLEOTIDE SEQUENCE [LARGE SCALE GENOMIC DNA]</scope>
    <source>
        <strain evidence="4 5">DSM 15201</strain>
    </source>
</reference>
<dbReference type="PANTHER" id="PTHR10157">
    <property type="entry name" value="DOPAMINE BETA HYDROXYLASE RELATED"/>
    <property type="match status" value="1"/>
</dbReference>
<evidence type="ECO:0000256" key="1">
    <source>
        <dbReference type="ARBA" id="ARBA00023157"/>
    </source>
</evidence>
<dbReference type="GO" id="GO:0004500">
    <property type="term" value="F:dopamine beta-monooxygenase activity"/>
    <property type="evidence" value="ECO:0007669"/>
    <property type="project" value="InterPro"/>
</dbReference>
<organism evidence="4 5">
    <name type="scientific">Enhygromyxa salina</name>
    <dbReference type="NCBI Taxonomy" id="215803"/>
    <lineage>
        <taxon>Bacteria</taxon>
        <taxon>Pseudomonadati</taxon>
        <taxon>Myxococcota</taxon>
        <taxon>Polyangia</taxon>
        <taxon>Nannocystales</taxon>
        <taxon>Nannocystaceae</taxon>
        <taxon>Enhygromyxa</taxon>
    </lineage>
</organism>
<dbReference type="InterPro" id="IPR024548">
    <property type="entry name" value="Cu2_monoox_C"/>
</dbReference>
<accession>A0A0C1Z2T3</accession>
<dbReference type="InterPro" id="IPR008977">
    <property type="entry name" value="PHM/PNGase_F_dom_sf"/>
</dbReference>
<gene>
    <name evidence="4" type="ORF">DB30_02436</name>
</gene>
<evidence type="ECO:0000259" key="3">
    <source>
        <dbReference type="Pfam" id="PF03712"/>
    </source>
</evidence>
<dbReference type="InterPro" id="IPR000945">
    <property type="entry name" value="DBH-like"/>
</dbReference>
<dbReference type="EMBL" id="JMCC02000176">
    <property type="protein sequence ID" value="KIG11804.1"/>
    <property type="molecule type" value="Genomic_DNA"/>
</dbReference>
<evidence type="ECO:0000256" key="2">
    <source>
        <dbReference type="SAM" id="MobiDB-lite"/>
    </source>
</evidence>
<dbReference type="SUPFAM" id="SSF49742">
    <property type="entry name" value="PHM/PNGase F"/>
    <property type="match status" value="2"/>
</dbReference>
<dbReference type="InterPro" id="IPR036939">
    <property type="entry name" value="Cu2_ascorb_mOase_N_sf"/>
</dbReference>